<sequence>MDLEARGVVILQVRLDFGDELSVVRPIFVEPEHRGCAGGASPIDGEAHPVADREVFCLAGPEDVAGFDVLLEQHVARIIDDTDRARRRSFEGLVVRAILLGGLRHEADVRYRPHRGRVVRAVGLAVVDHDLVDAGVGAIGQHSLTVLLLALGVPHLPRRTDHGGHRRVDDGVARDVEVGDTAIGVDHGERRAIGQALGDGILDELALLGGKGLCDLQHRAETVVRVDARRLEQRAVLGEKLREEGADHMAEDDRVGDLHHGGLEVHREQHARGLGDSDLFGDKRRECLDAHDRGVDDLARQEGRSLLQHRDRAGGGDVFDAERGVGRDRDRLLVAVEVTFAHGRDVGLGVG</sequence>
<evidence type="ECO:0000313" key="1">
    <source>
        <dbReference type="EMBL" id="CAB4771770.1"/>
    </source>
</evidence>
<proteinExistence type="predicted"/>
<protein>
    <submittedName>
        <fullName evidence="1">Unannotated protein</fullName>
    </submittedName>
</protein>
<name>A0A6J6VI07_9ZZZZ</name>
<dbReference type="EMBL" id="CAEZYR010000188">
    <property type="protein sequence ID" value="CAB4771770.1"/>
    <property type="molecule type" value="Genomic_DNA"/>
</dbReference>
<accession>A0A6J6VI07</accession>
<organism evidence="1">
    <name type="scientific">freshwater metagenome</name>
    <dbReference type="NCBI Taxonomy" id="449393"/>
    <lineage>
        <taxon>unclassified sequences</taxon>
        <taxon>metagenomes</taxon>
        <taxon>ecological metagenomes</taxon>
    </lineage>
</organism>
<dbReference type="AlphaFoldDB" id="A0A6J6VI07"/>
<gene>
    <name evidence="1" type="ORF">UFOPK2754_03131</name>
</gene>
<reference evidence="1" key="1">
    <citation type="submission" date="2020-05" db="EMBL/GenBank/DDBJ databases">
        <authorList>
            <person name="Chiriac C."/>
            <person name="Salcher M."/>
            <person name="Ghai R."/>
            <person name="Kavagutti S V."/>
        </authorList>
    </citation>
    <scope>NUCLEOTIDE SEQUENCE</scope>
</reference>